<organism evidence="1 2">
    <name type="scientific">Mangrovibacterium marinum</name>
    <dbReference type="NCBI Taxonomy" id="1639118"/>
    <lineage>
        <taxon>Bacteria</taxon>
        <taxon>Pseudomonadati</taxon>
        <taxon>Bacteroidota</taxon>
        <taxon>Bacteroidia</taxon>
        <taxon>Marinilabiliales</taxon>
        <taxon>Prolixibacteraceae</taxon>
        <taxon>Mangrovibacterium</taxon>
    </lineage>
</organism>
<reference evidence="1 2" key="1">
    <citation type="submission" date="2018-04" db="EMBL/GenBank/DDBJ databases">
        <title>Genomic Encyclopedia of Archaeal and Bacterial Type Strains, Phase II (KMG-II): from individual species to whole genera.</title>
        <authorList>
            <person name="Goeker M."/>
        </authorList>
    </citation>
    <scope>NUCLEOTIDE SEQUENCE [LARGE SCALE GENOMIC DNA]</scope>
    <source>
        <strain evidence="1 2">DSM 28823</strain>
    </source>
</reference>
<sequence length="147" mass="16422">MKTRSNTTGNNNNRVLNGLLRTAVVLVSVVLFSFTTSAQNLLNELLSYNSPVEITSVPVSSENPGTANFEAFNIVEDAEADLAVESWMTNSNYFNASSLYTTVDREASLEIENWMVDSDFYTSPYASEEEQELALEAWMCDSQFFNN</sequence>
<dbReference type="Proteomes" id="UP000243525">
    <property type="component" value="Unassembled WGS sequence"/>
</dbReference>
<comment type="caution">
    <text evidence="1">The sequence shown here is derived from an EMBL/GenBank/DDBJ whole genome shotgun (WGS) entry which is preliminary data.</text>
</comment>
<evidence type="ECO:0000313" key="2">
    <source>
        <dbReference type="Proteomes" id="UP000243525"/>
    </source>
</evidence>
<dbReference type="OrthoDB" id="1122082at2"/>
<accession>A0A2T5C2X5</accession>
<dbReference type="EMBL" id="QAAD01000006">
    <property type="protein sequence ID" value="PTN09065.1"/>
    <property type="molecule type" value="Genomic_DNA"/>
</dbReference>
<dbReference type="RefSeq" id="WP_146161464.1">
    <property type="nucleotide sequence ID" value="NZ_QAAD01000006.1"/>
</dbReference>
<protein>
    <submittedName>
        <fullName evidence="1">Uncharacterized protein</fullName>
    </submittedName>
</protein>
<gene>
    <name evidence="1" type="ORF">C8N47_106165</name>
</gene>
<name>A0A2T5C2X5_9BACT</name>
<evidence type="ECO:0000313" key="1">
    <source>
        <dbReference type="EMBL" id="PTN09065.1"/>
    </source>
</evidence>
<proteinExistence type="predicted"/>
<dbReference type="AlphaFoldDB" id="A0A2T5C2X5"/>
<keyword evidence="2" id="KW-1185">Reference proteome</keyword>